<dbReference type="InterPro" id="IPR036388">
    <property type="entry name" value="WH-like_DNA-bd_sf"/>
</dbReference>
<keyword evidence="1" id="KW-0805">Transcription regulation</keyword>
<sequence length="168" mass="17955">MIAPLQPGSDDPRLILREEELDGGLELILLAEASLWAAVDAVLETEALGLGRSHWRAAFLLRRRPGIGVQDLSKLTSLSKQAASRTLADLEKAGLVERVSGDLDGRRRPAALTAEGVAFEQRTAERLRALLARAYRTGGLDGVAGTRRILAALAGSRQGVGPGRRMPT</sequence>
<evidence type="ECO:0000313" key="5">
    <source>
        <dbReference type="EMBL" id="OYX04013.1"/>
    </source>
</evidence>
<dbReference type="Gene3D" id="1.10.10.10">
    <property type="entry name" value="Winged helix-like DNA-binding domain superfamily/Winged helix DNA-binding domain"/>
    <property type="match status" value="1"/>
</dbReference>
<dbReference type="SUPFAM" id="SSF46785">
    <property type="entry name" value="Winged helix' DNA-binding domain"/>
    <property type="match status" value="1"/>
</dbReference>
<dbReference type="InterPro" id="IPR000835">
    <property type="entry name" value="HTH_MarR-typ"/>
</dbReference>
<dbReference type="Proteomes" id="UP000215616">
    <property type="component" value="Unassembled WGS sequence"/>
</dbReference>
<dbReference type="EMBL" id="NCDQ01000103">
    <property type="protein sequence ID" value="OYX04013.1"/>
    <property type="molecule type" value="Genomic_DNA"/>
</dbReference>
<keyword evidence="3" id="KW-0804">Transcription</keyword>
<dbReference type="GO" id="GO:0003700">
    <property type="term" value="F:DNA-binding transcription factor activity"/>
    <property type="evidence" value="ECO:0007669"/>
    <property type="project" value="InterPro"/>
</dbReference>
<reference evidence="5 6" key="1">
    <citation type="submission" date="2017-03" db="EMBL/GenBank/DDBJ databases">
        <title>Lifting the veil on microbial sulfur biogeochemistry in mining wastewaters.</title>
        <authorList>
            <person name="Kantor R.S."/>
            <person name="Colenbrander Nelson T."/>
            <person name="Marshall S."/>
            <person name="Bennett D."/>
            <person name="Apte S."/>
            <person name="Camacho D."/>
            <person name="Thomas B.C."/>
            <person name="Warren L.A."/>
            <person name="Banfield J.F."/>
        </authorList>
    </citation>
    <scope>NUCLEOTIDE SEQUENCE [LARGE SCALE GENOMIC DNA]</scope>
    <source>
        <strain evidence="5">32-67-7</strain>
    </source>
</reference>
<dbReference type="InterPro" id="IPR036390">
    <property type="entry name" value="WH_DNA-bd_sf"/>
</dbReference>
<accession>A0A258D9S0</accession>
<dbReference type="GO" id="GO:0006950">
    <property type="term" value="P:response to stress"/>
    <property type="evidence" value="ECO:0007669"/>
    <property type="project" value="TreeGrafter"/>
</dbReference>
<evidence type="ECO:0000256" key="2">
    <source>
        <dbReference type="ARBA" id="ARBA00023125"/>
    </source>
</evidence>
<dbReference type="SMART" id="SM00347">
    <property type="entry name" value="HTH_MARR"/>
    <property type="match status" value="1"/>
</dbReference>
<gene>
    <name evidence="5" type="ORF">B7Z12_08035</name>
</gene>
<evidence type="ECO:0000256" key="1">
    <source>
        <dbReference type="ARBA" id="ARBA00023015"/>
    </source>
</evidence>
<dbReference type="GO" id="GO:0003677">
    <property type="term" value="F:DNA binding"/>
    <property type="evidence" value="ECO:0007669"/>
    <property type="project" value="UniProtKB-KW"/>
</dbReference>
<dbReference type="InterPro" id="IPR039422">
    <property type="entry name" value="MarR/SlyA-like"/>
</dbReference>
<evidence type="ECO:0000256" key="3">
    <source>
        <dbReference type="ARBA" id="ARBA00023163"/>
    </source>
</evidence>
<evidence type="ECO:0000259" key="4">
    <source>
        <dbReference type="PROSITE" id="PS50995"/>
    </source>
</evidence>
<keyword evidence="2" id="KW-0238">DNA-binding</keyword>
<proteinExistence type="predicted"/>
<organism evidence="5 6">
    <name type="scientific">Caulobacter vibrioides</name>
    <name type="common">Caulobacter crescentus</name>
    <dbReference type="NCBI Taxonomy" id="155892"/>
    <lineage>
        <taxon>Bacteria</taxon>
        <taxon>Pseudomonadati</taxon>
        <taxon>Pseudomonadota</taxon>
        <taxon>Alphaproteobacteria</taxon>
        <taxon>Caulobacterales</taxon>
        <taxon>Caulobacteraceae</taxon>
        <taxon>Caulobacter</taxon>
    </lineage>
</organism>
<evidence type="ECO:0000313" key="6">
    <source>
        <dbReference type="Proteomes" id="UP000215616"/>
    </source>
</evidence>
<dbReference type="AlphaFoldDB" id="A0A258D9S0"/>
<protein>
    <submittedName>
        <fullName evidence="5">MarR family transcriptional regulator</fullName>
    </submittedName>
</protein>
<comment type="caution">
    <text evidence="5">The sequence shown here is derived from an EMBL/GenBank/DDBJ whole genome shotgun (WGS) entry which is preliminary data.</text>
</comment>
<dbReference type="PANTHER" id="PTHR33164">
    <property type="entry name" value="TRANSCRIPTIONAL REGULATOR, MARR FAMILY"/>
    <property type="match status" value="1"/>
</dbReference>
<dbReference type="PROSITE" id="PS01117">
    <property type="entry name" value="HTH_MARR_1"/>
    <property type="match status" value="1"/>
</dbReference>
<feature type="domain" description="HTH marR-type" evidence="4">
    <location>
        <begin position="18"/>
        <end position="155"/>
    </location>
</feature>
<name>A0A258D9S0_CAUVI</name>
<dbReference type="InterPro" id="IPR023187">
    <property type="entry name" value="Tscrpt_reg_MarR-type_CS"/>
</dbReference>
<dbReference type="PROSITE" id="PS50995">
    <property type="entry name" value="HTH_MARR_2"/>
    <property type="match status" value="1"/>
</dbReference>
<dbReference type="PANTHER" id="PTHR33164:SF43">
    <property type="entry name" value="HTH-TYPE TRANSCRIPTIONAL REPRESSOR YETL"/>
    <property type="match status" value="1"/>
</dbReference>
<dbReference type="Pfam" id="PF12802">
    <property type="entry name" value="MarR_2"/>
    <property type="match status" value="1"/>
</dbReference>